<organism evidence="3 4">
    <name type="scientific">Rhizoctonia solani</name>
    <dbReference type="NCBI Taxonomy" id="456999"/>
    <lineage>
        <taxon>Eukaryota</taxon>
        <taxon>Fungi</taxon>
        <taxon>Dikarya</taxon>
        <taxon>Basidiomycota</taxon>
        <taxon>Agaricomycotina</taxon>
        <taxon>Agaricomycetes</taxon>
        <taxon>Cantharellales</taxon>
        <taxon>Ceratobasidiaceae</taxon>
        <taxon>Rhizoctonia</taxon>
    </lineage>
</organism>
<comment type="caution">
    <text evidence="3">The sequence shown here is derived from an EMBL/GenBank/DDBJ whole genome shotgun (WGS) entry which is preliminary data.</text>
</comment>
<evidence type="ECO:0000256" key="1">
    <source>
        <dbReference type="SAM" id="Phobius"/>
    </source>
</evidence>
<evidence type="ECO:0000259" key="2">
    <source>
        <dbReference type="PROSITE" id="PS51186"/>
    </source>
</evidence>
<dbReference type="Proteomes" id="UP000663846">
    <property type="component" value="Unassembled WGS sequence"/>
</dbReference>
<dbReference type="InterPro" id="IPR000182">
    <property type="entry name" value="GNAT_dom"/>
</dbReference>
<reference evidence="3" key="1">
    <citation type="submission" date="2021-01" db="EMBL/GenBank/DDBJ databases">
        <authorList>
            <person name="Kaushik A."/>
        </authorList>
    </citation>
    <scope>NUCLEOTIDE SEQUENCE</scope>
    <source>
        <strain evidence="3">AG1-1C</strain>
    </source>
</reference>
<feature type="transmembrane region" description="Helical" evidence="1">
    <location>
        <begin position="45"/>
        <end position="64"/>
    </location>
</feature>
<dbReference type="EMBL" id="CAJMWS010000301">
    <property type="protein sequence ID" value="CAE6398459.1"/>
    <property type="molecule type" value="Genomic_DNA"/>
</dbReference>
<protein>
    <recommendedName>
        <fullName evidence="2">N-acetyltransferase domain-containing protein</fullName>
    </recommendedName>
</protein>
<feature type="transmembrane region" description="Helical" evidence="1">
    <location>
        <begin position="76"/>
        <end position="96"/>
    </location>
</feature>
<name>A0A8H2WSJ4_9AGAM</name>
<feature type="domain" description="N-acetyltransferase" evidence="2">
    <location>
        <begin position="88"/>
        <end position="263"/>
    </location>
</feature>
<evidence type="ECO:0000313" key="4">
    <source>
        <dbReference type="Proteomes" id="UP000663846"/>
    </source>
</evidence>
<dbReference type="PROSITE" id="PS51186">
    <property type="entry name" value="GNAT"/>
    <property type="match status" value="1"/>
</dbReference>
<dbReference type="AlphaFoldDB" id="A0A8H2WSJ4"/>
<keyword evidence="1" id="KW-1133">Transmembrane helix</keyword>
<dbReference type="SUPFAM" id="SSF55729">
    <property type="entry name" value="Acyl-CoA N-acyltransferases (Nat)"/>
    <property type="match status" value="1"/>
</dbReference>
<dbReference type="Pfam" id="PF00583">
    <property type="entry name" value="Acetyltransf_1"/>
    <property type="match status" value="1"/>
</dbReference>
<dbReference type="Gene3D" id="3.40.630.30">
    <property type="match status" value="1"/>
</dbReference>
<dbReference type="GO" id="GO:0016747">
    <property type="term" value="F:acyltransferase activity, transferring groups other than amino-acyl groups"/>
    <property type="evidence" value="ECO:0007669"/>
    <property type="project" value="InterPro"/>
</dbReference>
<dbReference type="CDD" id="cd04301">
    <property type="entry name" value="NAT_SF"/>
    <property type="match status" value="1"/>
</dbReference>
<sequence>MSNQTPDIVIRPFDSKDSKEVHMLVGMSAMEQLAIANRKSYSHPLLISLWILFASVIIQVLRLWPSDSEQGWIGYLSPLPTIAGTAVPVLFAMDWLHRPHFEEMLRLRIKAFAKAAAKAALVSKPKSGSAKPLLLVMEYKQTPIGCAALLPCDVKDTRPCYRLAHFHVDSPYRRTGVGHDFLSHIVQNLAKSNADIVAVTNQLTPYVAECLRGVGFSPDQQAIHVWDTEREKNDLDGQGGKDIEKEKVFLVDTQRTGWRLSHA</sequence>
<keyword evidence="1" id="KW-0812">Transmembrane</keyword>
<dbReference type="InterPro" id="IPR016181">
    <property type="entry name" value="Acyl_CoA_acyltransferase"/>
</dbReference>
<keyword evidence="1" id="KW-0472">Membrane</keyword>
<proteinExistence type="predicted"/>
<accession>A0A8H2WSJ4</accession>
<evidence type="ECO:0000313" key="3">
    <source>
        <dbReference type="EMBL" id="CAE6398459.1"/>
    </source>
</evidence>
<gene>
    <name evidence="3" type="ORF">RDB_LOCUS53109</name>
</gene>